<accession>A0A220MB52</accession>
<protein>
    <submittedName>
        <fullName evidence="1">Uncharacterized protein</fullName>
    </submittedName>
</protein>
<evidence type="ECO:0000313" key="2">
    <source>
        <dbReference type="Proteomes" id="UP000197781"/>
    </source>
</evidence>
<reference evidence="1 2" key="1">
    <citation type="submission" date="2016-11" db="EMBL/GenBank/DDBJ databases">
        <authorList>
            <person name="Jaros S."/>
            <person name="Januszkiewicz K."/>
            <person name="Wedrychowicz H."/>
        </authorList>
    </citation>
    <scope>NUCLEOTIDE SEQUENCE [LARGE SCALE GENOMIC DNA]</scope>
    <source>
        <strain evidence="1 2">NF2</strain>
    </source>
</reference>
<gene>
    <name evidence="1" type="ORF">BP422_00345</name>
</gene>
<evidence type="ECO:0000313" key="1">
    <source>
        <dbReference type="EMBL" id="ASJ52133.1"/>
    </source>
</evidence>
<dbReference type="Proteomes" id="UP000197781">
    <property type="component" value="Chromosome"/>
</dbReference>
<organism evidence="1 2">
    <name type="scientific">Brevibacillus formosus</name>
    <dbReference type="NCBI Taxonomy" id="54913"/>
    <lineage>
        <taxon>Bacteria</taxon>
        <taxon>Bacillati</taxon>
        <taxon>Bacillota</taxon>
        <taxon>Bacilli</taxon>
        <taxon>Bacillales</taxon>
        <taxon>Paenibacillaceae</taxon>
        <taxon>Brevibacillus</taxon>
    </lineage>
</organism>
<dbReference type="KEGG" id="bfm:BP422_00345"/>
<sequence length="207" mass="24182">MTVYWDEKILDVWNDIQKRREIKEVEEKMAQMSPEEWLAGVQRGVIEYEGQTIYCEEKLFFDEQLAIHLPTSMWLIPRGIESKGNTTHQHDQMTYKNEKGTVMFGLTHMTHLIQMHDVEQFLSTMTIQLKKKQAGLQVVHNEVIELSEVKVASSEFVIPLKSGKYYQILFVTALEERLLLGSFHFAADEVIVWQPLARALIRTMRLV</sequence>
<dbReference type="EMBL" id="CP018145">
    <property type="protein sequence ID" value="ASJ52133.1"/>
    <property type="molecule type" value="Genomic_DNA"/>
</dbReference>
<dbReference type="AlphaFoldDB" id="A0A220MB52"/>
<proteinExistence type="predicted"/>
<name>A0A220MB52_9BACL</name>
<dbReference type="RefSeq" id="WP_088906069.1">
    <property type="nucleotide sequence ID" value="NZ_CP018145.1"/>
</dbReference>